<reference evidence="2 3" key="1">
    <citation type="journal article" date="2019" name="Genome Biol. Evol.">
        <title>Day and night: Metabolic profiles and evolutionary relationships of six axenic non-marine cyanobacteria.</title>
        <authorList>
            <person name="Will S.E."/>
            <person name="Henke P."/>
            <person name="Boedeker C."/>
            <person name="Huang S."/>
            <person name="Brinkmann H."/>
            <person name="Rohde M."/>
            <person name="Jarek M."/>
            <person name="Friedl T."/>
            <person name="Seufert S."/>
            <person name="Schumacher M."/>
            <person name="Overmann J."/>
            <person name="Neumann-Schaal M."/>
            <person name="Petersen J."/>
        </authorList>
    </citation>
    <scope>NUCLEOTIDE SEQUENCE [LARGE SCALE GENOMIC DNA]</scope>
    <source>
        <strain evidence="2 3">SAG 39.79</strain>
    </source>
</reference>
<keyword evidence="1" id="KW-0472">Membrane</keyword>
<name>A0AB37UGH0_9CYAN</name>
<feature type="transmembrane region" description="Helical" evidence="1">
    <location>
        <begin position="72"/>
        <end position="95"/>
    </location>
</feature>
<dbReference type="AlphaFoldDB" id="A0AB37UGH0"/>
<evidence type="ECO:0008006" key="4">
    <source>
        <dbReference type="Google" id="ProtNLM"/>
    </source>
</evidence>
<sequence length="96" mass="10523">MFASIPSIYTENCSAIQCFEKVEIVEKLKPRAGEKNMLRTLKNVALLVAGTISLVVGIVGVILPILPGTPFLILAFFCFATLLESILESMFIAAWF</sequence>
<keyword evidence="1" id="KW-0812">Transmembrane</keyword>
<dbReference type="Proteomes" id="UP000282574">
    <property type="component" value="Unassembled WGS sequence"/>
</dbReference>
<dbReference type="EMBL" id="RSCK01000038">
    <property type="protein sequence ID" value="RUT10690.1"/>
    <property type="molecule type" value="Genomic_DNA"/>
</dbReference>
<feature type="transmembrane region" description="Helical" evidence="1">
    <location>
        <begin position="44"/>
        <end position="66"/>
    </location>
</feature>
<dbReference type="InterPro" id="IPR007401">
    <property type="entry name" value="DUF454"/>
</dbReference>
<gene>
    <name evidence="2" type="ORF">DSM107010_40430</name>
</gene>
<organism evidence="2 3">
    <name type="scientific">Chroococcidiopsis cubana SAG 39.79</name>
    <dbReference type="NCBI Taxonomy" id="388085"/>
    <lineage>
        <taxon>Bacteria</taxon>
        <taxon>Bacillati</taxon>
        <taxon>Cyanobacteriota</taxon>
        <taxon>Cyanophyceae</taxon>
        <taxon>Chroococcidiopsidales</taxon>
        <taxon>Chroococcidiopsidaceae</taxon>
        <taxon>Chroococcidiopsis</taxon>
    </lineage>
</organism>
<protein>
    <recommendedName>
        <fullName evidence="4">DUF454 domain-containing protein</fullName>
    </recommendedName>
</protein>
<evidence type="ECO:0000313" key="3">
    <source>
        <dbReference type="Proteomes" id="UP000282574"/>
    </source>
</evidence>
<evidence type="ECO:0000256" key="1">
    <source>
        <dbReference type="SAM" id="Phobius"/>
    </source>
</evidence>
<dbReference type="Pfam" id="PF04304">
    <property type="entry name" value="DUF454"/>
    <property type="match status" value="1"/>
</dbReference>
<accession>A0AB37UGH0</accession>
<evidence type="ECO:0000313" key="2">
    <source>
        <dbReference type="EMBL" id="RUT10690.1"/>
    </source>
</evidence>
<dbReference type="RefSeq" id="WP_241994287.1">
    <property type="nucleotide sequence ID" value="NZ_JAVKZF010000001.1"/>
</dbReference>
<proteinExistence type="predicted"/>
<comment type="caution">
    <text evidence="2">The sequence shown here is derived from an EMBL/GenBank/DDBJ whole genome shotgun (WGS) entry which is preliminary data.</text>
</comment>
<keyword evidence="3" id="KW-1185">Reference proteome</keyword>
<keyword evidence="1" id="KW-1133">Transmembrane helix</keyword>